<proteinExistence type="predicted"/>
<protein>
    <recommendedName>
        <fullName evidence="3">Secreted protein</fullName>
    </recommendedName>
</protein>
<accession>A0AAV5K5G4</accession>
<comment type="caution">
    <text evidence="1">The sequence shown here is derived from an EMBL/GenBank/DDBJ whole genome shotgun (WGS) entry which is preliminary data.</text>
</comment>
<dbReference type="AlphaFoldDB" id="A0AAV5K5G4"/>
<dbReference type="EMBL" id="BPVZ01000057">
    <property type="protein sequence ID" value="GKV21417.1"/>
    <property type="molecule type" value="Genomic_DNA"/>
</dbReference>
<evidence type="ECO:0000313" key="1">
    <source>
        <dbReference type="EMBL" id="GKV21417.1"/>
    </source>
</evidence>
<sequence>MPWETSEISLVFSFLSCSRTHLESRNFPSPCWKTGSAMLCSSSPAAPACGGRIAWVLEPVSFFSKLPPASLPPAAPVLVGKFWFPIVLSV</sequence>
<evidence type="ECO:0000313" key="2">
    <source>
        <dbReference type="Proteomes" id="UP001054252"/>
    </source>
</evidence>
<gene>
    <name evidence="1" type="ORF">SLEP1_g31400</name>
</gene>
<name>A0AAV5K5G4_9ROSI</name>
<evidence type="ECO:0008006" key="3">
    <source>
        <dbReference type="Google" id="ProtNLM"/>
    </source>
</evidence>
<keyword evidence="2" id="KW-1185">Reference proteome</keyword>
<dbReference type="Proteomes" id="UP001054252">
    <property type="component" value="Unassembled WGS sequence"/>
</dbReference>
<reference evidence="1 2" key="1">
    <citation type="journal article" date="2021" name="Commun. Biol.">
        <title>The genome of Shorea leprosula (Dipterocarpaceae) highlights the ecological relevance of drought in aseasonal tropical rainforests.</title>
        <authorList>
            <person name="Ng K.K.S."/>
            <person name="Kobayashi M.J."/>
            <person name="Fawcett J.A."/>
            <person name="Hatakeyama M."/>
            <person name="Paape T."/>
            <person name="Ng C.H."/>
            <person name="Ang C.C."/>
            <person name="Tnah L.H."/>
            <person name="Lee C.T."/>
            <person name="Nishiyama T."/>
            <person name="Sese J."/>
            <person name="O'Brien M.J."/>
            <person name="Copetti D."/>
            <person name="Mohd Noor M.I."/>
            <person name="Ong R.C."/>
            <person name="Putra M."/>
            <person name="Sireger I.Z."/>
            <person name="Indrioko S."/>
            <person name="Kosugi Y."/>
            <person name="Izuno A."/>
            <person name="Isagi Y."/>
            <person name="Lee S.L."/>
            <person name="Shimizu K.K."/>
        </authorList>
    </citation>
    <scope>NUCLEOTIDE SEQUENCE [LARGE SCALE GENOMIC DNA]</scope>
    <source>
        <strain evidence="1">214</strain>
    </source>
</reference>
<organism evidence="1 2">
    <name type="scientific">Rubroshorea leprosula</name>
    <dbReference type="NCBI Taxonomy" id="152421"/>
    <lineage>
        <taxon>Eukaryota</taxon>
        <taxon>Viridiplantae</taxon>
        <taxon>Streptophyta</taxon>
        <taxon>Embryophyta</taxon>
        <taxon>Tracheophyta</taxon>
        <taxon>Spermatophyta</taxon>
        <taxon>Magnoliopsida</taxon>
        <taxon>eudicotyledons</taxon>
        <taxon>Gunneridae</taxon>
        <taxon>Pentapetalae</taxon>
        <taxon>rosids</taxon>
        <taxon>malvids</taxon>
        <taxon>Malvales</taxon>
        <taxon>Dipterocarpaceae</taxon>
        <taxon>Rubroshorea</taxon>
    </lineage>
</organism>